<dbReference type="InterPro" id="IPR052891">
    <property type="entry name" value="DNA-3mA_glycosylase"/>
</dbReference>
<dbReference type="PANTHER" id="PTHR30037:SF4">
    <property type="entry name" value="DNA-3-METHYLADENINE GLYCOSYLASE I"/>
    <property type="match status" value="1"/>
</dbReference>
<sequence length="191" mass="21081">MSPSATVLGEDGLRRCPWGLSTPDYVEYHDQEWGRAVHGDRALYERISLEAFQSGLSWITILRRRETFRKAFSGFDPAVVAEFGDADIERLMADPGIIRNRAKVLATIANARAVLELDGTTLDALIWSFAPKKPGRAPRAMGDVPAVTPESTALAKELKRHGFRFVGPTTAYALMQACGLVNDHFADCFAR</sequence>
<dbReference type="NCBIfam" id="TIGR00624">
    <property type="entry name" value="tag"/>
    <property type="match status" value="1"/>
</dbReference>
<dbReference type="PANTHER" id="PTHR30037">
    <property type="entry name" value="DNA-3-METHYLADENINE GLYCOSYLASE 1"/>
    <property type="match status" value="1"/>
</dbReference>
<dbReference type="EMBL" id="JBHEZZ010000003">
    <property type="protein sequence ID" value="MFC1400920.1"/>
    <property type="molecule type" value="Genomic_DNA"/>
</dbReference>
<comment type="caution">
    <text evidence="1">The sequence shown here is derived from an EMBL/GenBank/DDBJ whole genome shotgun (WGS) entry which is preliminary data.</text>
</comment>
<dbReference type="RefSeq" id="WP_030257687.1">
    <property type="nucleotide sequence ID" value="NZ_JBHEZZ010000003.1"/>
</dbReference>
<evidence type="ECO:0000313" key="2">
    <source>
        <dbReference type="Proteomes" id="UP001592528"/>
    </source>
</evidence>
<organism evidence="1 2">
    <name type="scientific">Streptacidiphilus cavernicola</name>
    <dbReference type="NCBI Taxonomy" id="3342716"/>
    <lineage>
        <taxon>Bacteria</taxon>
        <taxon>Bacillati</taxon>
        <taxon>Actinomycetota</taxon>
        <taxon>Actinomycetes</taxon>
        <taxon>Kitasatosporales</taxon>
        <taxon>Streptomycetaceae</taxon>
        <taxon>Streptacidiphilus</taxon>
    </lineage>
</organism>
<dbReference type="Proteomes" id="UP001592528">
    <property type="component" value="Unassembled WGS sequence"/>
</dbReference>
<dbReference type="InterPro" id="IPR005019">
    <property type="entry name" value="Adenine_glyco"/>
</dbReference>
<accession>A0ABV6UHI6</accession>
<dbReference type="Pfam" id="PF03352">
    <property type="entry name" value="Adenine_glyco"/>
    <property type="match status" value="1"/>
</dbReference>
<dbReference type="SUPFAM" id="SSF48150">
    <property type="entry name" value="DNA-glycosylase"/>
    <property type="match status" value="1"/>
</dbReference>
<evidence type="ECO:0000313" key="1">
    <source>
        <dbReference type="EMBL" id="MFC1400920.1"/>
    </source>
</evidence>
<gene>
    <name evidence="1" type="ORF">ACEZDJ_06445</name>
</gene>
<proteinExistence type="predicted"/>
<keyword evidence="2" id="KW-1185">Reference proteome</keyword>
<protein>
    <submittedName>
        <fullName evidence="1">DNA-3-methyladenine glycosylase I</fullName>
    </submittedName>
</protein>
<dbReference type="Gene3D" id="1.10.340.30">
    <property type="entry name" value="Hypothetical protein, domain 2"/>
    <property type="match status" value="1"/>
</dbReference>
<name>A0ABV6UHI6_9ACTN</name>
<reference evidence="1 2" key="1">
    <citation type="submission" date="2024-09" db="EMBL/GenBank/DDBJ databases">
        <authorList>
            <person name="Lee S.D."/>
        </authorList>
    </citation>
    <scope>NUCLEOTIDE SEQUENCE [LARGE SCALE GENOMIC DNA]</scope>
    <source>
        <strain evidence="1 2">N1-5</strain>
    </source>
</reference>
<dbReference type="InterPro" id="IPR011257">
    <property type="entry name" value="DNA_glycosylase"/>
</dbReference>
<dbReference type="InterPro" id="IPR004597">
    <property type="entry name" value="Tag"/>
</dbReference>